<feature type="region of interest" description="Disordered" evidence="1">
    <location>
        <begin position="89"/>
        <end position="124"/>
    </location>
</feature>
<name>A0AAE1RYC6_9SOLA</name>
<gene>
    <name evidence="3" type="ORF">RND71_022139</name>
</gene>
<keyword evidence="4" id="KW-1185">Reference proteome</keyword>
<dbReference type="EMBL" id="JAVYJV010000011">
    <property type="protein sequence ID" value="KAK4359910.1"/>
    <property type="molecule type" value="Genomic_DNA"/>
</dbReference>
<feature type="transmembrane region" description="Helical" evidence="2">
    <location>
        <begin position="189"/>
        <end position="210"/>
    </location>
</feature>
<evidence type="ECO:0000313" key="3">
    <source>
        <dbReference type="EMBL" id="KAK4359910.1"/>
    </source>
</evidence>
<comment type="caution">
    <text evidence="3">The sequence shown here is derived from an EMBL/GenBank/DDBJ whole genome shotgun (WGS) entry which is preliminary data.</text>
</comment>
<reference evidence="3" key="1">
    <citation type="submission" date="2023-12" db="EMBL/GenBank/DDBJ databases">
        <title>Genome assembly of Anisodus tanguticus.</title>
        <authorList>
            <person name="Wang Y.-J."/>
        </authorList>
    </citation>
    <scope>NUCLEOTIDE SEQUENCE</scope>
    <source>
        <strain evidence="3">KB-2021</strain>
        <tissue evidence="3">Leaf</tissue>
    </source>
</reference>
<keyword evidence="2" id="KW-0472">Membrane</keyword>
<organism evidence="3 4">
    <name type="scientific">Anisodus tanguticus</name>
    <dbReference type="NCBI Taxonomy" id="243964"/>
    <lineage>
        <taxon>Eukaryota</taxon>
        <taxon>Viridiplantae</taxon>
        <taxon>Streptophyta</taxon>
        <taxon>Embryophyta</taxon>
        <taxon>Tracheophyta</taxon>
        <taxon>Spermatophyta</taxon>
        <taxon>Magnoliopsida</taxon>
        <taxon>eudicotyledons</taxon>
        <taxon>Gunneridae</taxon>
        <taxon>Pentapetalae</taxon>
        <taxon>asterids</taxon>
        <taxon>lamiids</taxon>
        <taxon>Solanales</taxon>
        <taxon>Solanaceae</taxon>
        <taxon>Solanoideae</taxon>
        <taxon>Hyoscyameae</taxon>
        <taxon>Anisodus</taxon>
    </lineage>
</organism>
<dbReference type="Proteomes" id="UP001291623">
    <property type="component" value="Unassembled WGS sequence"/>
</dbReference>
<keyword evidence="2" id="KW-1133">Transmembrane helix</keyword>
<feature type="compositionally biased region" description="Basic and acidic residues" evidence="1">
    <location>
        <begin position="98"/>
        <end position="124"/>
    </location>
</feature>
<proteinExistence type="predicted"/>
<protein>
    <submittedName>
        <fullName evidence="3">Uncharacterized protein</fullName>
    </submittedName>
</protein>
<keyword evidence="2" id="KW-0812">Transmembrane</keyword>
<sequence length="273" mass="31760">MALSCLRNLLSRAKILIPKESGVMQFHHSSKEVLEEPCEWHEKALKINKIETLHSQFYGKRDGQQTDLYHALGKIQIKFLWNSCMSKSWSQGHGGVTENERGRRDGSRRGDRREEFEIGRREESEDQREEKSRLSFRIESKNFRNSTLFRITNSEFGDQKSKKLNSKLLRAGRRFETRLGSLSGEATDFMKLVIATSSVTIMGWFLHLLLRHMQKAATFREPKNATLCDRYTCFPAAISRHFSLLYVKSIGLWSSRFVTRTIQATLVPSRHFR</sequence>
<accession>A0AAE1RYC6</accession>
<evidence type="ECO:0000313" key="4">
    <source>
        <dbReference type="Proteomes" id="UP001291623"/>
    </source>
</evidence>
<evidence type="ECO:0000256" key="1">
    <source>
        <dbReference type="SAM" id="MobiDB-lite"/>
    </source>
</evidence>
<dbReference type="AlphaFoldDB" id="A0AAE1RYC6"/>
<evidence type="ECO:0000256" key="2">
    <source>
        <dbReference type="SAM" id="Phobius"/>
    </source>
</evidence>